<organism evidence="2 3">
    <name type="scientific">Henosepilachna vigintioctopunctata</name>
    <dbReference type="NCBI Taxonomy" id="420089"/>
    <lineage>
        <taxon>Eukaryota</taxon>
        <taxon>Metazoa</taxon>
        <taxon>Ecdysozoa</taxon>
        <taxon>Arthropoda</taxon>
        <taxon>Hexapoda</taxon>
        <taxon>Insecta</taxon>
        <taxon>Pterygota</taxon>
        <taxon>Neoptera</taxon>
        <taxon>Endopterygota</taxon>
        <taxon>Coleoptera</taxon>
        <taxon>Polyphaga</taxon>
        <taxon>Cucujiformia</taxon>
        <taxon>Coccinelloidea</taxon>
        <taxon>Coccinellidae</taxon>
        <taxon>Epilachninae</taxon>
        <taxon>Epilachnini</taxon>
        <taxon>Henosepilachna</taxon>
    </lineage>
</organism>
<proteinExistence type="predicted"/>
<dbReference type="AlphaFoldDB" id="A0AAW1V0K1"/>
<gene>
    <name evidence="2" type="ORF">WA026_017593</name>
</gene>
<dbReference type="Proteomes" id="UP001431783">
    <property type="component" value="Unassembled WGS sequence"/>
</dbReference>
<feature type="non-terminal residue" evidence="2">
    <location>
        <position position="1"/>
    </location>
</feature>
<feature type="compositionally biased region" description="Basic and acidic residues" evidence="1">
    <location>
        <begin position="16"/>
        <end position="29"/>
    </location>
</feature>
<evidence type="ECO:0000256" key="1">
    <source>
        <dbReference type="SAM" id="MobiDB-lite"/>
    </source>
</evidence>
<protein>
    <submittedName>
        <fullName evidence="2">Uncharacterized protein</fullName>
    </submittedName>
</protein>
<name>A0AAW1V0K1_9CUCU</name>
<comment type="caution">
    <text evidence="2">The sequence shown here is derived from an EMBL/GenBank/DDBJ whole genome shotgun (WGS) entry which is preliminary data.</text>
</comment>
<evidence type="ECO:0000313" key="3">
    <source>
        <dbReference type="Proteomes" id="UP001431783"/>
    </source>
</evidence>
<feature type="region of interest" description="Disordered" evidence="1">
    <location>
        <begin position="1"/>
        <end position="29"/>
    </location>
</feature>
<evidence type="ECO:0000313" key="2">
    <source>
        <dbReference type="EMBL" id="KAK9886674.1"/>
    </source>
</evidence>
<keyword evidence="3" id="KW-1185">Reference proteome</keyword>
<reference evidence="2 3" key="1">
    <citation type="submission" date="2023-03" db="EMBL/GenBank/DDBJ databases">
        <title>Genome insight into feeding habits of ladybird beetles.</title>
        <authorList>
            <person name="Li H.-S."/>
            <person name="Huang Y.-H."/>
            <person name="Pang H."/>
        </authorList>
    </citation>
    <scope>NUCLEOTIDE SEQUENCE [LARGE SCALE GENOMIC DNA]</scope>
    <source>
        <strain evidence="2">SYSU_2023b</strain>
        <tissue evidence="2">Whole body</tissue>
    </source>
</reference>
<dbReference type="EMBL" id="JARQZJ010000101">
    <property type="protein sequence ID" value="KAK9886674.1"/>
    <property type="molecule type" value="Genomic_DNA"/>
</dbReference>
<accession>A0AAW1V0K1</accession>
<sequence length="103" mass="11517">SATRQPPIFKNSRKPPPSERKEKDRESEREICINGRCSFQSHAAVAMVKTDSRDLVSRVRPINSKRPPPGHSWTCLTLHPPAAAMLLPTPGAGVRRRVPEKRS</sequence>